<dbReference type="GO" id="GO:0004843">
    <property type="term" value="F:cysteine-type deubiquitinase activity"/>
    <property type="evidence" value="ECO:0007669"/>
    <property type="project" value="UniProtKB-EC"/>
</dbReference>
<dbReference type="STRING" id="1206466.K0KLR5"/>
<evidence type="ECO:0000256" key="3">
    <source>
        <dbReference type="ARBA" id="ARBA00012759"/>
    </source>
</evidence>
<dbReference type="SUPFAM" id="SSF54001">
    <property type="entry name" value="Cysteine proteinases"/>
    <property type="match status" value="1"/>
</dbReference>
<dbReference type="AlphaFoldDB" id="K0KLR5"/>
<dbReference type="GO" id="GO:0005829">
    <property type="term" value="C:cytosol"/>
    <property type="evidence" value="ECO:0007669"/>
    <property type="project" value="TreeGrafter"/>
</dbReference>
<dbReference type="InterPro" id="IPR028889">
    <property type="entry name" value="USP"/>
</dbReference>
<dbReference type="GO" id="GO:0016579">
    <property type="term" value="P:protein deubiquitination"/>
    <property type="evidence" value="ECO:0007669"/>
    <property type="project" value="InterPro"/>
</dbReference>
<keyword evidence="5" id="KW-0833">Ubl conjugation pathway</keyword>
<dbReference type="CDD" id="cd02659">
    <property type="entry name" value="peptidase_C19C"/>
    <property type="match status" value="1"/>
</dbReference>
<dbReference type="InterPro" id="IPR008974">
    <property type="entry name" value="TRAF-like"/>
</dbReference>
<dbReference type="InterPro" id="IPR038765">
    <property type="entry name" value="Papain-like_cys_pep_sf"/>
</dbReference>
<evidence type="ECO:0000256" key="6">
    <source>
        <dbReference type="ARBA" id="ARBA00022801"/>
    </source>
</evidence>
<dbReference type="SUPFAM" id="SSF49599">
    <property type="entry name" value="TRAF domain-like"/>
    <property type="match status" value="1"/>
</dbReference>
<comment type="similarity">
    <text evidence="2">Belongs to the peptidase C19 family.</text>
</comment>
<feature type="compositionally biased region" description="Low complexity" evidence="9">
    <location>
        <begin position="18"/>
        <end position="31"/>
    </location>
</feature>
<keyword evidence="6 12" id="KW-0378">Hydrolase</keyword>
<dbReference type="InterPro" id="IPR024729">
    <property type="entry name" value="USP7_ICP0-binding_dom"/>
</dbReference>
<dbReference type="HOGENOM" id="CLU_003532_2_1_1"/>
<dbReference type="eggNOG" id="KOG1863">
    <property type="taxonomic scope" value="Eukaryota"/>
</dbReference>
<dbReference type="PANTHER" id="PTHR24006">
    <property type="entry name" value="UBIQUITIN CARBOXYL-TERMINAL HYDROLASE"/>
    <property type="match status" value="1"/>
</dbReference>
<dbReference type="InterPro" id="IPR001394">
    <property type="entry name" value="Peptidase_C19_UCH"/>
</dbReference>
<feature type="compositionally biased region" description="Polar residues" evidence="9">
    <location>
        <begin position="40"/>
        <end position="49"/>
    </location>
</feature>
<evidence type="ECO:0000259" key="10">
    <source>
        <dbReference type="PROSITE" id="PS50144"/>
    </source>
</evidence>
<dbReference type="Pfam" id="PF00443">
    <property type="entry name" value="UCH"/>
    <property type="match status" value="1"/>
</dbReference>
<dbReference type="PROSITE" id="PS00973">
    <property type="entry name" value="USP_2"/>
    <property type="match status" value="1"/>
</dbReference>
<keyword evidence="4" id="KW-0645">Protease</keyword>
<comment type="catalytic activity">
    <reaction evidence="1">
        <text>Thiol-dependent hydrolysis of ester, thioester, amide, peptide and isopeptide bonds formed by the C-terminal Gly of ubiquitin (a 76-residue protein attached to proteins as an intracellular targeting signal).</text>
        <dbReference type="EC" id="3.4.19.12"/>
    </reaction>
</comment>
<feature type="domain" description="MATH" evidence="10">
    <location>
        <begin position="78"/>
        <end position="216"/>
    </location>
</feature>
<feature type="coiled-coil region" evidence="8">
    <location>
        <begin position="585"/>
        <end position="612"/>
    </location>
</feature>
<evidence type="ECO:0000313" key="13">
    <source>
        <dbReference type="Proteomes" id="UP000009328"/>
    </source>
</evidence>
<dbReference type="Gene3D" id="3.10.20.90">
    <property type="entry name" value="Phosphatidylinositol 3-kinase Catalytic Subunit, Chain A, domain 1"/>
    <property type="match status" value="2"/>
</dbReference>
<evidence type="ECO:0000256" key="7">
    <source>
        <dbReference type="ARBA" id="ARBA00022807"/>
    </source>
</evidence>
<feature type="compositionally biased region" description="Basic and acidic residues" evidence="9">
    <location>
        <begin position="1"/>
        <end position="10"/>
    </location>
</feature>
<feature type="region of interest" description="Disordered" evidence="9">
    <location>
        <begin position="1"/>
        <end position="49"/>
    </location>
</feature>
<feature type="domain" description="USP" evidence="11">
    <location>
        <begin position="242"/>
        <end position="565"/>
    </location>
</feature>
<dbReference type="PROSITE" id="PS50235">
    <property type="entry name" value="USP_3"/>
    <property type="match status" value="1"/>
</dbReference>
<gene>
    <name evidence="12" type="ORF">BN7_5801</name>
</gene>
<evidence type="ECO:0000256" key="8">
    <source>
        <dbReference type="SAM" id="Coils"/>
    </source>
</evidence>
<dbReference type="PANTHER" id="PTHR24006:SF644">
    <property type="entry name" value="UBIQUITIN CARBOXYL-TERMINAL HYDROLASE 7"/>
    <property type="match status" value="1"/>
</dbReference>
<evidence type="ECO:0000256" key="1">
    <source>
        <dbReference type="ARBA" id="ARBA00000707"/>
    </source>
</evidence>
<dbReference type="SMART" id="SM00061">
    <property type="entry name" value="MATH"/>
    <property type="match status" value="1"/>
</dbReference>
<evidence type="ECO:0000259" key="11">
    <source>
        <dbReference type="PROSITE" id="PS50235"/>
    </source>
</evidence>
<dbReference type="EMBL" id="CAIF01000234">
    <property type="protein sequence ID" value="CCH46210.1"/>
    <property type="molecule type" value="Genomic_DNA"/>
</dbReference>
<evidence type="ECO:0000256" key="4">
    <source>
        <dbReference type="ARBA" id="ARBA00022670"/>
    </source>
</evidence>
<protein>
    <recommendedName>
        <fullName evidence="3">ubiquitinyl hydrolase 1</fullName>
        <ecNumber evidence="3">3.4.19.12</ecNumber>
    </recommendedName>
</protein>
<dbReference type="GO" id="GO:0005634">
    <property type="term" value="C:nucleus"/>
    <property type="evidence" value="ECO:0007669"/>
    <property type="project" value="TreeGrafter"/>
</dbReference>
<evidence type="ECO:0000256" key="9">
    <source>
        <dbReference type="SAM" id="MobiDB-lite"/>
    </source>
</evidence>
<evidence type="ECO:0000313" key="12">
    <source>
        <dbReference type="EMBL" id="CCH46210.1"/>
    </source>
</evidence>
<dbReference type="Gene3D" id="3.90.70.10">
    <property type="entry name" value="Cysteine proteinases"/>
    <property type="match status" value="1"/>
</dbReference>
<dbReference type="Gene3D" id="2.60.210.10">
    <property type="entry name" value="Apoptosis, Tumor Necrosis Factor Receptor Associated Protein 2, Chain A"/>
    <property type="match status" value="1"/>
</dbReference>
<dbReference type="PROSITE" id="PS00972">
    <property type="entry name" value="USP_1"/>
    <property type="match status" value="1"/>
</dbReference>
<proteinExistence type="inferred from homology"/>
<dbReference type="InterPro" id="IPR018200">
    <property type="entry name" value="USP_CS"/>
</dbReference>
<dbReference type="FunFam" id="3.90.70.10:FF:000044">
    <property type="entry name" value="Ubiquitin carboxyl-terminal hydrolase 13"/>
    <property type="match status" value="1"/>
</dbReference>
<dbReference type="FunCoup" id="K0KLR5">
    <property type="interactions" value="1444"/>
</dbReference>
<dbReference type="InterPro" id="IPR050164">
    <property type="entry name" value="Peptidase_C19"/>
</dbReference>
<comment type="caution">
    <text evidence="12">The sequence shown here is derived from an EMBL/GenBank/DDBJ whole genome shotgun (WGS) entry which is preliminary data.</text>
</comment>
<dbReference type="PROSITE" id="PS50144">
    <property type="entry name" value="MATH"/>
    <property type="match status" value="1"/>
</dbReference>
<dbReference type="InterPro" id="IPR029346">
    <property type="entry name" value="USP_C"/>
</dbReference>
<keyword evidence="8" id="KW-0175">Coiled coil</keyword>
<name>K0KLR5_WICCF</name>
<dbReference type="EC" id="3.4.19.12" evidence="3"/>
<evidence type="ECO:0000256" key="2">
    <source>
        <dbReference type="ARBA" id="ARBA00009085"/>
    </source>
</evidence>
<organism evidence="12 13">
    <name type="scientific">Wickerhamomyces ciferrii (strain ATCC 14091 / BCRC 22168 / CBS 111 / JCM 3599 / NBRC 0793 / NRRL Y-1031 F-60-10)</name>
    <name type="common">Yeast</name>
    <name type="synonym">Pichia ciferrii</name>
    <dbReference type="NCBI Taxonomy" id="1206466"/>
    <lineage>
        <taxon>Eukaryota</taxon>
        <taxon>Fungi</taxon>
        <taxon>Dikarya</taxon>
        <taxon>Ascomycota</taxon>
        <taxon>Saccharomycotina</taxon>
        <taxon>Saccharomycetes</taxon>
        <taxon>Phaffomycetales</taxon>
        <taxon>Wickerhamomycetaceae</taxon>
        <taxon>Wickerhamomyces</taxon>
    </lineage>
</organism>
<evidence type="ECO:0000256" key="5">
    <source>
        <dbReference type="ARBA" id="ARBA00022786"/>
    </source>
</evidence>
<dbReference type="InterPro" id="IPR002083">
    <property type="entry name" value="MATH/TRAF_dom"/>
</dbReference>
<dbReference type="Proteomes" id="UP000009328">
    <property type="component" value="Unassembled WGS sequence"/>
</dbReference>
<dbReference type="Pfam" id="PF14533">
    <property type="entry name" value="USP7_C2"/>
    <property type="match status" value="1"/>
</dbReference>
<sequence>MSLKISKDQNEEVDEIMSDSNTPLSSSTDSSVELKKRKSTVSTTASPNSIIDPFLPEEFSHLSDQVLPSIEDEEIAEKGYHTWEIKDYKALNESKVHGPTFNVGGIDWNILLFPKGNSNQHLALYLEPLQPKKTNEETGEEEPLDPNWYVCAQFTLVISNPNNSKNYVLNTSHQRFNKDATDWGFSNFVDLKALYQPRKDNSALISDDKLNITAFIKILKDPTGVLWHNFIDYDSKKETGFVGFKNQGATCYLNSLLQSYFFTKSFRKAVYKIPTEGESPNDSVALALQRIFYQLQQSDDPIDTLELTKSFGWDTGDAFTQHDVQEMNRILMDRLEARMKGTSAEDSLNNTFVGKMKSYIKCINVDYESARSEEFWDIQLNVKNLANLTQSFQNYIEVELMSGENQYAAQDFGLQDAKKGVIFESFPNVLHLQLKRFEYDFNYDQLVKINDRHEFPDSIDLSPFLEHSEGSNPDPLIYDLHGVLVHAGDISTGHYYAMIKPDKTNNWYRFDDDKVWKVTKRQVFDENFGLDALDNTQLVKMTRLQYQNYQLRRHTSAYMLVYIKRSELDSVLQDVTEKDVPSYIVDEVQKEIEERERERKELEESYLYLNINFYSDSLFKHYQGFDLGDGEKSIIPGPYTDEDKPTTLKILKTKKFTEIFSELNELFGIDSERVNFWIMNYRRNHTLRPSVKLQFDDLTVGEIYDKFLSKKHSTANLWIEDPTKELNYLIGEEQPIGEEPENEYSEKILMFVKYFDSENQTLKGLTHFYTESDDTIESVTPKINKLLGWDPNTKLDLFEEIQPTSIDVLQTAQTFHKSELSNGDIITVQKSVINITEADLLSSNPKDIYPYYASANLFYEYLRTRVNAKAEPLTNAADDDEYVLVNSKDPQSNDLSESSATEPFDFWISTHASYDELSKRISKHANVDPKYLRIFASFSGNKLPMKTDMVVGNVIHKTAYNITVPVFEYEVLNIPLHQLENMKQIKVHWLTSGYVHYQNIEVLIPKTGTVKDIIDKLQLKTGFKDEDKENILVWANINFKFYHILYPEISVNQIEQTMTVFAANLPEETKLIETQFNNEDLPDVDENGNAKNQERLVPVIQFNKDPSRLHGISFIFNLLPDEKLSETKSRLQKKFGLGQREFSKVNICVWDAQFRRPHYLEDDDLITFDEVTESDFLCLDHPNRTSRQGSLQGGGISIK</sequence>
<dbReference type="GO" id="GO:0031647">
    <property type="term" value="P:regulation of protein stability"/>
    <property type="evidence" value="ECO:0007669"/>
    <property type="project" value="TreeGrafter"/>
</dbReference>
<dbReference type="GO" id="GO:0006508">
    <property type="term" value="P:proteolysis"/>
    <property type="evidence" value="ECO:0007669"/>
    <property type="project" value="UniProtKB-KW"/>
</dbReference>
<reference evidence="12 13" key="1">
    <citation type="journal article" date="2012" name="Eukaryot. Cell">
        <title>Draft genome sequence of Wickerhamomyces ciferrii NRRL Y-1031 F-60-10.</title>
        <authorList>
            <person name="Schneider J."/>
            <person name="Andrea H."/>
            <person name="Blom J."/>
            <person name="Jaenicke S."/>
            <person name="Ruckert C."/>
            <person name="Schorsch C."/>
            <person name="Szczepanowski R."/>
            <person name="Farwick M."/>
            <person name="Goesmann A."/>
            <person name="Puhler A."/>
            <person name="Schaffer S."/>
            <person name="Tauch A."/>
            <person name="Kohler T."/>
            <person name="Brinkrolf K."/>
        </authorList>
    </citation>
    <scope>NUCLEOTIDE SEQUENCE [LARGE SCALE GENOMIC DNA]</scope>
    <source>
        <strain evidence="13">ATCC 14091 / BCRC 22168 / CBS 111 / JCM 3599 / NBRC 0793 / NRRL Y-1031 F-60-10</strain>
    </source>
</reference>
<keyword evidence="13" id="KW-1185">Reference proteome</keyword>
<dbReference type="Pfam" id="PF12436">
    <property type="entry name" value="USP7_ICP0_bdg"/>
    <property type="match status" value="1"/>
</dbReference>
<dbReference type="InParanoid" id="K0KLR5"/>
<dbReference type="Pfam" id="PF22486">
    <property type="entry name" value="MATH_2"/>
    <property type="match status" value="1"/>
</dbReference>
<keyword evidence="7" id="KW-0788">Thiol protease</keyword>
<accession>K0KLR5</accession>